<evidence type="ECO:0000256" key="5">
    <source>
        <dbReference type="ARBA" id="ARBA00022723"/>
    </source>
</evidence>
<feature type="region of interest" description="Disordered" evidence="9">
    <location>
        <begin position="701"/>
        <end position="748"/>
    </location>
</feature>
<comment type="cofactor">
    <cofactor evidence="8">
        <name>Mg(2+)</name>
        <dbReference type="ChEBI" id="CHEBI:18420"/>
    </cofactor>
</comment>
<dbReference type="GO" id="GO:0006396">
    <property type="term" value="P:RNA processing"/>
    <property type="evidence" value="ECO:0007669"/>
    <property type="project" value="InterPro"/>
</dbReference>
<dbReference type="PROSITE" id="PS50084">
    <property type="entry name" value="KH_TYPE_1"/>
    <property type="match status" value="1"/>
</dbReference>
<dbReference type="RefSeq" id="WP_075818336.1">
    <property type="nucleotide sequence ID" value="NZ_CAPNHH010000080.1"/>
</dbReference>
<dbReference type="InterPro" id="IPR003029">
    <property type="entry name" value="S1_domain"/>
</dbReference>
<evidence type="ECO:0000256" key="9">
    <source>
        <dbReference type="SAM" id="MobiDB-lite"/>
    </source>
</evidence>
<evidence type="ECO:0000259" key="10">
    <source>
        <dbReference type="PROSITE" id="PS50126"/>
    </source>
</evidence>
<dbReference type="GO" id="GO:0004654">
    <property type="term" value="F:polyribonucleotide nucleotidyltransferase activity"/>
    <property type="evidence" value="ECO:0007669"/>
    <property type="project" value="UniProtKB-UniRule"/>
</dbReference>
<dbReference type="CDD" id="cd11364">
    <property type="entry name" value="RNase_PH_PNPase_2"/>
    <property type="match status" value="1"/>
</dbReference>
<evidence type="ECO:0000256" key="7">
    <source>
        <dbReference type="ARBA" id="ARBA00022884"/>
    </source>
</evidence>
<dbReference type="InterPro" id="IPR004088">
    <property type="entry name" value="KH_dom_type_1"/>
</dbReference>
<reference evidence="11 12" key="1">
    <citation type="submission" date="2016-11" db="EMBL/GenBank/DDBJ databases">
        <title>Description of two novel members of the family Erysipelotrichaceae: Ileibacterium lipovorans gen. nov., sp. nov. and Dubosiella newyorkensis, gen. nov., sp. nov.</title>
        <authorList>
            <person name="Cox L.M."/>
            <person name="Sohn J."/>
            <person name="Tyrrell K.L."/>
            <person name="Citron D.M."/>
            <person name="Lawson P.A."/>
            <person name="Patel N.B."/>
            <person name="Iizumi T."/>
            <person name="Perez-Perez G.I."/>
            <person name="Goldstein E.J."/>
            <person name="Blaser M.J."/>
        </authorList>
    </citation>
    <scope>NUCLEOTIDE SEQUENCE [LARGE SCALE GENOMIC DNA]</scope>
    <source>
        <strain evidence="11 12">NYU-BL-A3</strain>
    </source>
</reference>
<comment type="subcellular location">
    <subcellularLocation>
        <location evidence="8">Cytoplasm</location>
    </subcellularLocation>
</comment>
<dbReference type="SUPFAM" id="SSF46915">
    <property type="entry name" value="Polynucleotide phosphorylase/guanosine pentaphosphate synthase (PNPase/GPSI), domain 3"/>
    <property type="match status" value="1"/>
</dbReference>
<dbReference type="FunFam" id="3.30.230.70:FF:000002">
    <property type="entry name" value="Polyribonucleotide nucleotidyltransferase"/>
    <property type="match status" value="1"/>
</dbReference>
<comment type="caution">
    <text evidence="11">The sequence shown here is derived from an EMBL/GenBank/DDBJ whole genome shotgun (WGS) entry which is preliminary data.</text>
</comment>
<dbReference type="GeneID" id="82202258"/>
<dbReference type="InterPro" id="IPR012162">
    <property type="entry name" value="PNPase"/>
</dbReference>
<evidence type="ECO:0000256" key="8">
    <source>
        <dbReference type="HAMAP-Rule" id="MF_01595"/>
    </source>
</evidence>
<dbReference type="Pfam" id="PF03726">
    <property type="entry name" value="PNPase"/>
    <property type="match status" value="1"/>
</dbReference>
<dbReference type="Gene3D" id="3.30.230.70">
    <property type="entry name" value="GHMP Kinase, N-terminal domain"/>
    <property type="match status" value="2"/>
</dbReference>
<evidence type="ECO:0000313" key="11">
    <source>
        <dbReference type="EMBL" id="OLU41442.1"/>
    </source>
</evidence>
<protein>
    <recommendedName>
        <fullName evidence="8">Polyribonucleotide nucleotidyltransferase</fullName>
        <ecNumber evidence="8">2.7.7.8</ecNumber>
    </recommendedName>
    <alternativeName>
        <fullName evidence="8">Polynucleotide phosphorylase</fullName>
        <shortName evidence="8">PNPase</shortName>
    </alternativeName>
</protein>
<dbReference type="GO" id="GO:0000287">
    <property type="term" value="F:magnesium ion binding"/>
    <property type="evidence" value="ECO:0007669"/>
    <property type="project" value="UniProtKB-UniRule"/>
</dbReference>
<keyword evidence="3 8" id="KW-0808">Transferase</keyword>
<dbReference type="FunFam" id="3.30.230.70:FF:000001">
    <property type="entry name" value="Polyribonucleotide nucleotidyltransferase"/>
    <property type="match status" value="1"/>
</dbReference>
<dbReference type="NCBIfam" id="TIGR03591">
    <property type="entry name" value="polynuc_phos"/>
    <property type="match status" value="1"/>
</dbReference>
<evidence type="ECO:0000256" key="4">
    <source>
        <dbReference type="ARBA" id="ARBA00022695"/>
    </source>
</evidence>
<dbReference type="InterPro" id="IPR004087">
    <property type="entry name" value="KH_dom"/>
</dbReference>
<dbReference type="NCBIfam" id="NF008805">
    <property type="entry name" value="PRK11824.1"/>
    <property type="match status" value="1"/>
</dbReference>
<dbReference type="FunFam" id="2.40.50.140:FF:000189">
    <property type="entry name" value="Polyribonucleotide nucleotidyltransferase, putative"/>
    <property type="match status" value="1"/>
</dbReference>
<dbReference type="GO" id="GO:0003723">
    <property type="term" value="F:RNA binding"/>
    <property type="evidence" value="ECO:0007669"/>
    <property type="project" value="UniProtKB-UniRule"/>
</dbReference>
<dbReference type="InterPro" id="IPR036612">
    <property type="entry name" value="KH_dom_type_1_sf"/>
</dbReference>
<dbReference type="SUPFAM" id="SSF50249">
    <property type="entry name" value="Nucleic acid-binding proteins"/>
    <property type="match status" value="1"/>
</dbReference>
<keyword evidence="7 8" id="KW-0694">RNA-binding</keyword>
<dbReference type="InterPro" id="IPR012340">
    <property type="entry name" value="NA-bd_OB-fold"/>
</dbReference>
<dbReference type="AlphaFoldDB" id="A0A1U7NHP3"/>
<dbReference type="InterPro" id="IPR027408">
    <property type="entry name" value="PNPase/RNase_PH_dom_sf"/>
</dbReference>
<dbReference type="GO" id="GO:0006402">
    <property type="term" value="P:mRNA catabolic process"/>
    <property type="evidence" value="ECO:0007669"/>
    <property type="project" value="UniProtKB-UniRule"/>
</dbReference>
<dbReference type="GO" id="GO:0000175">
    <property type="term" value="F:3'-5'-RNA exonuclease activity"/>
    <property type="evidence" value="ECO:0007669"/>
    <property type="project" value="TreeGrafter"/>
</dbReference>
<name>A0A1U7NHP3_9FIRM</name>
<evidence type="ECO:0000256" key="1">
    <source>
        <dbReference type="ARBA" id="ARBA00007404"/>
    </source>
</evidence>
<organism evidence="11 12">
    <name type="scientific">Ileibacterium valens</name>
    <dbReference type="NCBI Taxonomy" id="1862668"/>
    <lineage>
        <taxon>Bacteria</taxon>
        <taxon>Bacillati</taxon>
        <taxon>Bacillota</taxon>
        <taxon>Erysipelotrichia</taxon>
        <taxon>Erysipelotrichales</taxon>
        <taxon>Erysipelotrichaceae</taxon>
        <taxon>Ileibacterium</taxon>
    </lineage>
</organism>
<dbReference type="InterPro" id="IPR015847">
    <property type="entry name" value="ExoRNase_PH_dom2"/>
</dbReference>
<dbReference type="CDD" id="cd04472">
    <property type="entry name" value="S1_PNPase"/>
    <property type="match status" value="1"/>
</dbReference>
<keyword evidence="12" id="KW-1185">Reference proteome</keyword>
<evidence type="ECO:0000256" key="3">
    <source>
        <dbReference type="ARBA" id="ARBA00022679"/>
    </source>
</evidence>
<dbReference type="PIRSF" id="PIRSF005499">
    <property type="entry name" value="PNPase"/>
    <property type="match status" value="1"/>
</dbReference>
<dbReference type="PANTHER" id="PTHR11252:SF0">
    <property type="entry name" value="POLYRIBONUCLEOTIDE NUCLEOTIDYLTRANSFERASE 1, MITOCHONDRIAL"/>
    <property type="match status" value="1"/>
</dbReference>
<dbReference type="InterPro" id="IPR015848">
    <property type="entry name" value="PNPase_PH_RNA-bd_bac/org-type"/>
</dbReference>
<dbReference type="Gene3D" id="3.30.1370.10">
    <property type="entry name" value="K Homology domain, type 1"/>
    <property type="match status" value="1"/>
</dbReference>
<proteinExistence type="inferred from homology"/>
<keyword evidence="6 8" id="KW-0460">Magnesium</keyword>
<dbReference type="CDD" id="cd11363">
    <property type="entry name" value="RNase_PH_PNPase_1"/>
    <property type="match status" value="1"/>
</dbReference>
<feature type="domain" description="S1 motif" evidence="10">
    <location>
        <begin position="630"/>
        <end position="698"/>
    </location>
</feature>
<comment type="function">
    <text evidence="8">Involved in mRNA degradation. Catalyzes the phosphorolysis of single-stranded polyribonucleotides processively in the 3'- to 5'-direction.</text>
</comment>
<keyword evidence="5 8" id="KW-0479">Metal-binding</keyword>
<evidence type="ECO:0000256" key="6">
    <source>
        <dbReference type="ARBA" id="ARBA00022842"/>
    </source>
</evidence>
<feature type="binding site" evidence="8">
    <location>
        <position position="493"/>
    </location>
    <ligand>
        <name>Mg(2+)</name>
        <dbReference type="ChEBI" id="CHEBI:18420"/>
    </ligand>
</feature>
<comment type="similarity">
    <text evidence="1 8">Belongs to the polyribonucleotide nucleotidyltransferase family.</text>
</comment>
<dbReference type="CDD" id="cd02393">
    <property type="entry name" value="KH-I_PNPase"/>
    <property type="match status" value="1"/>
</dbReference>
<dbReference type="SMART" id="SM00316">
    <property type="entry name" value="S1"/>
    <property type="match status" value="1"/>
</dbReference>
<evidence type="ECO:0000256" key="2">
    <source>
        <dbReference type="ARBA" id="ARBA00022490"/>
    </source>
</evidence>
<dbReference type="EC" id="2.7.7.8" evidence="8"/>
<keyword evidence="4 8" id="KW-0548">Nucleotidyltransferase</keyword>
<dbReference type="PROSITE" id="PS50126">
    <property type="entry name" value="S1"/>
    <property type="match status" value="1"/>
</dbReference>
<sequence>MSKHEFHLDFCGRGITVETGEIAKQASGAVLVRYEETVVLSTAVAASQPKEGLDFFPLTVSYEEKLYSVGKIPGGFLRREGRPSEHATLSARMIDRPIRPLFAEGFRNEVQVVNTVLSVDPDVTSEMTAMLGASLALCLSDIPFNGPIAGVKVGLVDGEFICNPTVEQQERSEIELTVAGTAQALNMVEAGAKEVSEEVMLAALMFGHDRIKELCAFQEQIVAECGKEKREIPLFTFDADLEAEVKSKYEEPIRKAVSIQKKLERYEAIDKLVDEAVAEYETAEYESEKEKADILKQVSKICRAIEADEVRRLIIEDKVRPDGRQIDEIRPLNSQVDLLPRVHGSAMFTRGETQVISTTTLGALNENQIIDDVTEVDNKRFMHHYNFPPYSVGETGRMGSPGRREIGHGALGERALLQVLPSEEEFPYAIRTVAEVTESNGSSSQASICAGTMSLMAAGVPIKAPVAGIAMGLIMDENTGNYTVLTDIQGMEDHFGDMDFKVAGTEKGITALQMDIKVKGITREIFEEALSQANKARKEILANMLEAIPEPRADVSKYAPKMDQMKINTDKIKDVIGPGGKMINKIIDECDNVKIDIDDDGSVTVYHMDREAINKAMKRIEEIVREAKVGEIYEAEVVRIENFGAFVRLFGNTDGLLHISKIAHERIDRVEDVLKLGDIVRVKVTEIDDKGKVSVSAKALLPKPEGFKEPSEKSDRYVSRRGNHRPDRRPRNDHPSANRRPRDDHKED</sequence>
<dbReference type="InterPro" id="IPR020568">
    <property type="entry name" value="Ribosomal_Su5_D2-typ_SF"/>
</dbReference>
<dbReference type="GO" id="GO:0005829">
    <property type="term" value="C:cytosol"/>
    <property type="evidence" value="ECO:0007669"/>
    <property type="project" value="UniProtKB-ARBA"/>
</dbReference>
<feature type="binding site" evidence="8">
    <location>
        <position position="499"/>
    </location>
    <ligand>
        <name>Mg(2+)</name>
        <dbReference type="ChEBI" id="CHEBI:18420"/>
    </ligand>
</feature>
<dbReference type="SUPFAM" id="SSF54211">
    <property type="entry name" value="Ribosomal protein S5 domain 2-like"/>
    <property type="match status" value="2"/>
</dbReference>
<dbReference type="SUPFAM" id="SSF55666">
    <property type="entry name" value="Ribonuclease PH domain 2-like"/>
    <property type="match status" value="2"/>
</dbReference>
<dbReference type="Pfam" id="PF01138">
    <property type="entry name" value="RNase_PH"/>
    <property type="match status" value="2"/>
</dbReference>
<feature type="compositionally biased region" description="Basic and acidic residues" evidence="9">
    <location>
        <begin position="705"/>
        <end position="718"/>
    </location>
</feature>
<dbReference type="Pfam" id="PF00575">
    <property type="entry name" value="S1"/>
    <property type="match status" value="1"/>
</dbReference>
<accession>A0A1U7NHP3</accession>
<dbReference type="PANTHER" id="PTHR11252">
    <property type="entry name" value="POLYRIBONUCLEOTIDE NUCLEOTIDYLTRANSFERASE"/>
    <property type="match status" value="1"/>
</dbReference>
<dbReference type="InterPro" id="IPR001247">
    <property type="entry name" value="ExoRNase_PH_dom1"/>
</dbReference>
<dbReference type="OrthoDB" id="9804305at2"/>
<dbReference type="Proteomes" id="UP000186341">
    <property type="component" value="Unassembled WGS sequence"/>
</dbReference>
<dbReference type="Pfam" id="PF00013">
    <property type="entry name" value="KH_1"/>
    <property type="match status" value="1"/>
</dbReference>
<keyword evidence="2 8" id="KW-0963">Cytoplasm</keyword>
<dbReference type="EMBL" id="MPJW01000085">
    <property type="protein sequence ID" value="OLU41442.1"/>
    <property type="molecule type" value="Genomic_DNA"/>
</dbReference>
<dbReference type="Pfam" id="PF03725">
    <property type="entry name" value="RNase_PH_C"/>
    <property type="match status" value="1"/>
</dbReference>
<dbReference type="SMART" id="SM00322">
    <property type="entry name" value="KH"/>
    <property type="match status" value="1"/>
</dbReference>
<feature type="compositionally biased region" description="Basic and acidic residues" evidence="9">
    <location>
        <begin position="729"/>
        <end position="748"/>
    </location>
</feature>
<gene>
    <name evidence="8" type="primary">pnp</name>
    <name evidence="11" type="ORF">BO222_03350</name>
</gene>
<dbReference type="FunFam" id="3.30.1370.10:FF:000001">
    <property type="entry name" value="Polyribonucleotide nucleotidyltransferase"/>
    <property type="match status" value="1"/>
</dbReference>
<dbReference type="HAMAP" id="MF_01595">
    <property type="entry name" value="PNPase"/>
    <property type="match status" value="1"/>
</dbReference>
<dbReference type="SUPFAM" id="SSF54791">
    <property type="entry name" value="Eukaryotic type KH-domain (KH-domain type I)"/>
    <property type="match status" value="1"/>
</dbReference>
<dbReference type="Gene3D" id="2.40.50.140">
    <property type="entry name" value="Nucleic acid-binding proteins"/>
    <property type="match status" value="1"/>
</dbReference>
<dbReference type="InterPro" id="IPR036345">
    <property type="entry name" value="ExoRNase_PH_dom2_sf"/>
</dbReference>
<comment type="catalytic activity">
    <reaction evidence="8">
        <text>RNA(n+1) + phosphate = RNA(n) + a ribonucleoside 5'-diphosphate</text>
        <dbReference type="Rhea" id="RHEA:22096"/>
        <dbReference type="Rhea" id="RHEA-COMP:14527"/>
        <dbReference type="Rhea" id="RHEA-COMP:17342"/>
        <dbReference type="ChEBI" id="CHEBI:43474"/>
        <dbReference type="ChEBI" id="CHEBI:57930"/>
        <dbReference type="ChEBI" id="CHEBI:140395"/>
        <dbReference type="EC" id="2.7.7.8"/>
    </reaction>
</comment>
<evidence type="ECO:0000313" key="12">
    <source>
        <dbReference type="Proteomes" id="UP000186341"/>
    </source>
</evidence>
<dbReference type="InterPro" id="IPR036456">
    <property type="entry name" value="PNPase_PH_RNA-bd_sf"/>
</dbReference>
<feature type="compositionally biased region" description="Basic residues" evidence="9">
    <location>
        <begin position="719"/>
        <end position="728"/>
    </location>
</feature>